<dbReference type="GO" id="GO:0016757">
    <property type="term" value="F:glycosyltransferase activity"/>
    <property type="evidence" value="ECO:0007669"/>
    <property type="project" value="UniProtKB-KW"/>
</dbReference>
<accession>A0AAN6S2C7</accession>
<evidence type="ECO:0000313" key="7">
    <source>
        <dbReference type="Proteomes" id="UP001303473"/>
    </source>
</evidence>
<dbReference type="Gene3D" id="3.90.550.10">
    <property type="entry name" value="Spore Coat Polysaccharide Biosynthesis Protein SpsA, Chain A"/>
    <property type="match status" value="1"/>
</dbReference>
<keyword evidence="7" id="KW-1185">Reference proteome</keyword>
<feature type="domain" description="Nucleotide-diphospho-sugar transferase" evidence="5">
    <location>
        <begin position="179"/>
        <end position="321"/>
    </location>
</feature>
<evidence type="ECO:0000256" key="1">
    <source>
        <dbReference type="ARBA" id="ARBA00005664"/>
    </source>
</evidence>
<evidence type="ECO:0000259" key="5">
    <source>
        <dbReference type="Pfam" id="PF03407"/>
    </source>
</evidence>
<dbReference type="InterPro" id="IPR005069">
    <property type="entry name" value="Nucl-diP-sugar_transferase"/>
</dbReference>
<keyword evidence="4" id="KW-0808">Transferase</keyword>
<comment type="caution">
    <text evidence="6">The sequence shown here is derived from an EMBL/GenBank/DDBJ whole genome shotgun (WGS) entry which is preliminary data.</text>
</comment>
<organism evidence="6 7">
    <name type="scientific">Diplogelasinospora grovesii</name>
    <dbReference type="NCBI Taxonomy" id="303347"/>
    <lineage>
        <taxon>Eukaryota</taxon>
        <taxon>Fungi</taxon>
        <taxon>Dikarya</taxon>
        <taxon>Ascomycota</taxon>
        <taxon>Pezizomycotina</taxon>
        <taxon>Sordariomycetes</taxon>
        <taxon>Sordariomycetidae</taxon>
        <taxon>Sordariales</taxon>
        <taxon>Diplogelasinosporaceae</taxon>
        <taxon>Diplogelasinospora</taxon>
    </lineage>
</organism>
<dbReference type="Proteomes" id="UP001303473">
    <property type="component" value="Unassembled WGS sequence"/>
</dbReference>
<comment type="similarity">
    <text evidence="2">Belongs to the glycosyltransferase 77 family.</text>
</comment>
<evidence type="ECO:0000256" key="3">
    <source>
        <dbReference type="ARBA" id="ARBA00022676"/>
    </source>
</evidence>
<dbReference type="PANTHER" id="PTHR31306:SF3">
    <property type="entry name" value="NUCLEOTIDE-DIPHOSPHO-SUGAR TRANSFERASE DOMAIN-CONTAINING PROTEIN"/>
    <property type="match status" value="1"/>
</dbReference>
<protein>
    <recommendedName>
        <fullName evidence="5">Nucleotide-diphospho-sugar transferase domain-containing protein</fullName>
    </recommendedName>
</protein>
<evidence type="ECO:0000313" key="6">
    <source>
        <dbReference type="EMBL" id="KAK3937954.1"/>
    </source>
</evidence>
<dbReference type="AlphaFoldDB" id="A0AAN6S2C7"/>
<dbReference type="Pfam" id="PF03407">
    <property type="entry name" value="Nucleotid_trans"/>
    <property type="match status" value="1"/>
</dbReference>
<evidence type="ECO:0000256" key="2">
    <source>
        <dbReference type="ARBA" id="ARBA00007033"/>
    </source>
</evidence>
<dbReference type="EMBL" id="MU853841">
    <property type="protein sequence ID" value="KAK3937954.1"/>
    <property type="molecule type" value="Genomic_DNA"/>
</dbReference>
<sequence length="391" mass="44480">MSALPSIPQSWRRIVLLLPVIVVALGFTTGFFGSSLKPKLPKVVFEPESPPGPFHRECKTANESSRLDELSDVIRALWAPLVLPVTEPTFTTLDGDKKHLPPTEQLIHTKSLGKRICILDVDTRGLSGDGDVFGSHLPTWGNLAFSSAGFLSHYLYAQIHGYTYKFVRAPTYHDRAPHWTKVIFTQELLKRYDIVVMLDYDAMFPSPELPLEWLLNYWKIDREVMVAMAEDPDVDVNLDLRGKINVNTGFIIAQSSENTQRLFKDWAECPDETRYKGCARWKREAFHEQAAFSSHVRYDFLDGLSVETHPQYIRVLPCAEANGIPEKRHLGCMGQLVRHYWGDKTLTNRELSQIVMRAFTPLLTSAAYSSQEVVEDYRTHALEGDKILDQS</sequence>
<dbReference type="GO" id="GO:0000139">
    <property type="term" value="C:Golgi membrane"/>
    <property type="evidence" value="ECO:0007669"/>
    <property type="project" value="TreeGrafter"/>
</dbReference>
<name>A0AAN6S2C7_9PEZI</name>
<dbReference type="InterPro" id="IPR029044">
    <property type="entry name" value="Nucleotide-diphossugar_trans"/>
</dbReference>
<evidence type="ECO:0000256" key="4">
    <source>
        <dbReference type="ARBA" id="ARBA00022679"/>
    </source>
</evidence>
<dbReference type="PANTHER" id="PTHR31306">
    <property type="entry name" value="ALPHA-1,6-MANNOSYLTRANSFERASE MNN11-RELATED"/>
    <property type="match status" value="1"/>
</dbReference>
<keyword evidence="3" id="KW-0328">Glycosyltransferase</keyword>
<dbReference type="GO" id="GO:0006487">
    <property type="term" value="P:protein N-linked glycosylation"/>
    <property type="evidence" value="ECO:0007669"/>
    <property type="project" value="TreeGrafter"/>
</dbReference>
<reference evidence="7" key="1">
    <citation type="journal article" date="2023" name="Mol. Phylogenet. Evol.">
        <title>Genome-scale phylogeny and comparative genomics of the fungal order Sordariales.</title>
        <authorList>
            <person name="Hensen N."/>
            <person name="Bonometti L."/>
            <person name="Westerberg I."/>
            <person name="Brannstrom I.O."/>
            <person name="Guillou S."/>
            <person name="Cros-Aarteil S."/>
            <person name="Calhoun S."/>
            <person name="Haridas S."/>
            <person name="Kuo A."/>
            <person name="Mondo S."/>
            <person name="Pangilinan J."/>
            <person name="Riley R."/>
            <person name="LaButti K."/>
            <person name="Andreopoulos B."/>
            <person name="Lipzen A."/>
            <person name="Chen C."/>
            <person name="Yan M."/>
            <person name="Daum C."/>
            <person name="Ng V."/>
            <person name="Clum A."/>
            <person name="Steindorff A."/>
            <person name="Ohm R.A."/>
            <person name="Martin F."/>
            <person name="Silar P."/>
            <person name="Natvig D.O."/>
            <person name="Lalanne C."/>
            <person name="Gautier V."/>
            <person name="Ament-Velasquez S.L."/>
            <person name="Kruys A."/>
            <person name="Hutchinson M.I."/>
            <person name="Powell A.J."/>
            <person name="Barry K."/>
            <person name="Miller A.N."/>
            <person name="Grigoriev I.V."/>
            <person name="Debuchy R."/>
            <person name="Gladieux P."/>
            <person name="Hiltunen Thoren M."/>
            <person name="Johannesson H."/>
        </authorList>
    </citation>
    <scope>NUCLEOTIDE SEQUENCE [LARGE SCALE GENOMIC DNA]</scope>
    <source>
        <strain evidence="7">CBS 340.73</strain>
    </source>
</reference>
<dbReference type="InterPro" id="IPR008630">
    <property type="entry name" value="Glyco_trans_34"/>
</dbReference>
<comment type="similarity">
    <text evidence="1">Belongs to the glycosyltransferase 34 family.</text>
</comment>
<proteinExistence type="inferred from homology"/>
<gene>
    <name evidence="6" type="ORF">QBC46DRAFT_174552</name>
</gene>